<keyword evidence="10" id="KW-1185">Reference proteome</keyword>
<dbReference type="InterPro" id="IPR032821">
    <property type="entry name" value="PKS_assoc"/>
</dbReference>
<dbReference type="SUPFAM" id="SSF56801">
    <property type="entry name" value="Acetyl-CoA synthetase-like"/>
    <property type="match status" value="1"/>
</dbReference>
<dbReference type="RefSeq" id="WP_186735333.1">
    <property type="nucleotide sequence ID" value="NZ_VFIA01000002.1"/>
</dbReference>
<dbReference type="Proteomes" id="UP000700732">
    <property type="component" value="Unassembled WGS sequence"/>
</dbReference>
<dbReference type="SMART" id="SM00827">
    <property type="entry name" value="PKS_AT"/>
    <property type="match status" value="1"/>
</dbReference>
<evidence type="ECO:0000256" key="1">
    <source>
        <dbReference type="ARBA" id="ARBA00001933"/>
    </source>
</evidence>
<dbReference type="InterPro" id="IPR020845">
    <property type="entry name" value="AMP-binding_CS"/>
</dbReference>
<comment type="cofactor">
    <cofactor evidence="1">
        <name>pyridoxal 5'-phosphate</name>
        <dbReference type="ChEBI" id="CHEBI:597326"/>
    </cofactor>
</comment>
<feature type="region of interest" description="Disordered" evidence="6">
    <location>
        <begin position="1706"/>
        <end position="1729"/>
    </location>
</feature>
<dbReference type="InterPro" id="IPR005814">
    <property type="entry name" value="Aminotrans_3"/>
</dbReference>
<reference evidence="9 10" key="1">
    <citation type="submission" date="2019-06" db="EMBL/GenBank/DDBJ databases">
        <title>Spirosoma utsteinense sp. nov. isolated from Antarctic ice-free soils.</title>
        <authorList>
            <person name="Tahon G."/>
        </authorList>
    </citation>
    <scope>NUCLEOTIDE SEQUENCE [LARGE SCALE GENOMIC DNA]</scope>
    <source>
        <strain evidence="9 10">LMG 31447</strain>
    </source>
</reference>
<dbReference type="InterPro" id="IPR045851">
    <property type="entry name" value="AMP-bd_C_sf"/>
</dbReference>
<dbReference type="InterPro" id="IPR014031">
    <property type="entry name" value="Ketoacyl_synth_C"/>
</dbReference>
<dbReference type="Pfam" id="PF13193">
    <property type="entry name" value="AMP-binding_C"/>
    <property type="match status" value="1"/>
</dbReference>
<dbReference type="InterPro" id="IPR018201">
    <property type="entry name" value="Ketoacyl_synth_AS"/>
</dbReference>
<dbReference type="InterPro" id="IPR014030">
    <property type="entry name" value="Ketoacyl_synth_N"/>
</dbReference>
<dbReference type="Pfam" id="PF00202">
    <property type="entry name" value="Aminotran_3"/>
    <property type="match status" value="1"/>
</dbReference>
<dbReference type="InterPro" id="IPR016035">
    <property type="entry name" value="Acyl_Trfase/lysoPLipase"/>
</dbReference>
<evidence type="ECO:0000256" key="2">
    <source>
        <dbReference type="ARBA" id="ARBA00022450"/>
    </source>
</evidence>
<keyword evidence="5" id="KW-0663">Pyridoxal phosphate</keyword>
<dbReference type="SUPFAM" id="SSF52151">
    <property type="entry name" value="FabD/lysophospholipase-like"/>
    <property type="match status" value="1"/>
</dbReference>
<dbReference type="InterPro" id="IPR036736">
    <property type="entry name" value="ACP-like_sf"/>
</dbReference>
<dbReference type="SUPFAM" id="SSF53901">
    <property type="entry name" value="Thiolase-like"/>
    <property type="match status" value="1"/>
</dbReference>
<dbReference type="Gene3D" id="3.40.50.12780">
    <property type="entry name" value="N-terminal domain of ligase-like"/>
    <property type="match status" value="1"/>
</dbReference>
<evidence type="ECO:0000313" key="9">
    <source>
        <dbReference type="EMBL" id="MBC3789818.1"/>
    </source>
</evidence>
<dbReference type="InterPro" id="IPR000873">
    <property type="entry name" value="AMP-dep_synth/lig_dom"/>
</dbReference>
<comment type="caution">
    <text evidence="9">The sequence shown here is derived from an EMBL/GenBank/DDBJ whole genome shotgun (WGS) entry which is preliminary data.</text>
</comment>
<keyword evidence="3" id="KW-0597">Phosphoprotein</keyword>
<proteinExistence type="predicted"/>
<dbReference type="SUPFAM" id="SSF47336">
    <property type="entry name" value="ACP-like"/>
    <property type="match status" value="2"/>
</dbReference>
<protein>
    <submittedName>
        <fullName evidence="9">Amino acid adenylation domain-containing protein</fullName>
    </submittedName>
</protein>
<feature type="region of interest" description="Disordered" evidence="6">
    <location>
        <begin position="498"/>
        <end position="517"/>
    </location>
</feature>
<dbReference type="InterPro" id="IPR042099">
    <property type="entry name" value="ANL_N_sf"/>
</dbReference>
<name>A0ABR6VZT1_9BACT</name>
<dbReference type="PROSITE" id="PS00606">
    <property type="entry name" value="KS3_1"/>
    <property type="match status" value="1"/>
</dbReference>
<dbReference type="InterPro" id="IPR016039">
    <property type="entry name" value="Thiolase-like"/>
</dbReference>
<dbReference type="Gene3D" id="3.30.300.30">
    <property type="match status" value="1"/>
</dbReference>
<dbReference type="InterPro" id="IPR009081">
    <property type="entry name" value="PP-bd_ACP"/>
</dbReference>
<evidence type="ECO:0000256" key="3">
    <source>
        <dbReference type="ARBA" id="ARBA00022553"/>
    </source>
</evidence>
<dbReference type="Pfam" id="PF00501">
    <property type="entry name" value="AMP-binding"/>
    <property type="match status" value="1"/>
</dbReference>
<dbReference type="Gene3D" id="3.40.366.10">
    <property type="entry name" value="Malonyl-Coenzyme A Acyl Carrier Protein, domain 2"/>
    <property type="match status" value="1"/>
</dbReference>
<dbReference type="PROSITE" id="PS00600">
    <property type="entry name" value="AA_TRANSFER_CLASS_3"/>
    <property type="match status" value="1"/>
</dbReference>
<feature type="domain" description="Carrier" evidence="7">
    <location>
        <begin position="523"/>
        <end position="597"/>
    </location>
</feature>
<dbReference type="Pfam" id="PF00698">
    <property type="entry name" value="Acyl_transf_1"/>
    <property type="match status" value="1"/>
</dbReference>
<feature type="domain" description="Ketosynthase family 3 (KS3)" evidence="8">
    <location>
        <begin position="615"/>
        <end position="1041"/>
    </location>
</feature>
<sequence length="2242" mass="243151">MLILPDADSESASVTPWLVHHLVEQAVLTHQDRTAVVFGDRQITYRELDERADVLCQTLLHYASDQELIGLSATRSIEMVIGMLAILKAGKAYLPLDPTYPTQRLQQLVTDSGVTTCLTTEVDLLTFESLGLWVTLSENGYSFPYQSVTHQSETACVLYTSGSTGKPKGVCLGHKGLTNLLRWQLAHSEAAPALNTLQFCHLSFDASFQEIFVPLLSGGTLYLIDDSYRLDAGRLLNFIDQKHISRVFLPYVVLQYLAETADSEQQYPAGLIDVITGGELLKITPQIARFFEALTNCTLMNVYGPTEASIWVTENKLKGNALNWPSIPTIGKPIADIDVFMLDENGQLVADGLVGELCISGVCLASGYLNQPELTAEKFSRYAHQQLGPVDMYRTGDLARYLPDGSIEFQGRKDDQVKIRGNRVELGEIEVALAQQPGVQQAVVIAREDVVGSKTLIAYVITTPDTEISTLRTAIEQLLPDFMIPAHFIRMDEFPKTSSGKVDRKALPAPERRRPDAAVPYRKPRTALEKTITGVWASLLQLDRVGVDDNFFELGGNSLLAQKTVAALKQHHYTLPITRLYQHPTAAGIARYMEPQGAAPSTRSSAGPNRVEAAGADVAVIGMAGRFPGANTIDELWDVLKAGKETTRFFATHELDTSIPDRVKNDPLYVAARGVIDHADQFDALFFGITPKLAELMDPQQRVFLEIAWEALEQTGYLPQHYSGRVGVFAGCGNNTYYLNNVLGNQHLVDQVGEFQVMTVNEKDYIASRTAYQLNLKGPAVSVYSACSTSLLAITQAVQSIRSGQCEVALAGGASITVPVNSGHLYQEGAMLSKDGHCRSFDADAQGTVFSDGAGVVLLKNAEAARRDGDTVYAVIKGIGVNNDGGGKGSFTAPNADGQAGAISMAIADAGVDPATITYVEAHGTATPVGDPIEVDGLISAFGEQTERQFCALGSVKSNMGHLTQAAGVVGFIKTTLALHHRQIPPSLGFNTPNPAIDFANSPFFVNTTLIDWASKPESLRRAGVSSFGVGGTNVHVVLEECRADQLKPDSASVDRAALQPRPVQLLTWSAKTAKSRDAYGSQLADVLTQPRDLNLADVAFTLQTTRVDFSHRRFAVAATATELVEQLRLTTAVPASRSLPDEVVFMFPGQGAQYLNMGRTFYENEAVFRQAVDDCSEQLLPHLNVDIRQVIYPETATSEAEQWLRNTRYTQPALFVTSYAMARLWMSWGIEPTIFCGHSIGEFVAAHLAGVFSLSDALALIAARGRMVSEQARGSMLSVRMDVGVIETMLPPTLSVAAINSYSLCVVAGPDEHIADFVRLLDEQEIPNRLLLTSHAFHSAMMDPIVGLFETLVAGVTLNRPQKPIVSTVTGAYLTDAQATDPHYWAKHLRSTVRFADALNTLFELENPLLLDVGPGGVTATLARQQASGRPLTILASLVKHEGQSADYTALMKTAGQLWMAGLAPDWNAFYAGQNRSIVSLPSYAFDRKRCWVDPVHPVAPVYSDPQTLMAAPLPVPTIIETQSTPVPMRNDLLVDKIKDILEDASGIEMDGVTPDMSFLEIGLDSLLLTQVALTVKREFGLPITFRQLTGDFATPGQLAVYLDQHLPADVYQPVAVPAPVATPAPAVHTPVAPTPVVASTPAPQMMASPDGDSALGLIAQQLQLLGRQLAILQGVAPAAPSPVAPAAIPQPVAAKPAAAPAPKAAPALSVRPDLSPEEEAELKKPFGATARIDRQAMGLSAEQHDFLKQLTQAYNQKTKGSKTYAQENRPHMADPRVVSGFRPLTKEIVYPLVMNRSKGSRLWDIDGNEYIDVLNGFGSNMFGYQPDLIKQALHEQVENGFEVGPQHELAGEVSRLVCELTGADRSALCSTGSEAVLGAMRVARTVTGRSLIVAFSGSYHGIVDEVLIRGTKKLKSYPAAPGIMPESVQNMLILDYGTDESLKIIRERANELAAVLVEPVQSRRPEFVPIEFLREVRAITAASGTALIFDEIITGFRMHPGGTQALFGIKADLASYGKVVGAGLPIGVIAGKREFMDALDGGFWQYGDDSVPEVGVTYFAGTFVRHPLALAAARASLQYMKDTGPGLQQGLTTRTNRLADAMNAVIDRRNLPFHVVHYGSLWKIKFNQDVPYNELLFTLMREKGIHIWDGFPCFMTEAHTDVDMDRVVAVFTDSIDALIDAGFYAGSKPETPKKPVADMIVSENRPPVAGARLGRDLDGNAAWFMPNPDQPGKYLQVELN</sequence>
<evidence type="ECO:0000256" key="4">
    <source>
        <dbReference type="ARBA" id="ARBA00022679"/>
    </source>
</evidence>
<keyword evidence="4" id="KW-0808">Transferase</keyword>
<dbReference type="InterPro" id="IPR010071">
    <property type="entry name" value="AA_adenyl_dom"/>
</dbReference>
<dbReference type="InterPro" id="IPR014043">
    <property type="entry name" value="Acyl_transferase_dom"/>
</dbReference>
<dbReference type="NCBIfam" id="TIGR01733">
    <property type="entry name" value="AA-adenyl-dom"/>
    <property type="match status" value="1"/>
</dbReference>
<evidence type="ECO:0000256" key="5">
    <source>
        <dbReference type="ARBA" id="ARBA00022898"/>
    </source>
</evidence>
<evidence type="ECO:0000259" key="7">
    <source>
        <dbReference type="PROSITE" id="PS50075"/>
    </source>
</evidence>
<dbReference type="InterPro" id="IPR025110">
    <property type="entry name" value="AMP-bd_C"/>
</dbReference>
<dbReference type="Gene3D" id="3.90.1150.10">
    <property type="entry name" value="Aspartate Aminotransferase, domain 1"/>
    <property type="match status" value="1"/>
</dbReference>
<dbReference type="Pfam" id="PF02801">
    <property type="entry name" value="Ketoacyl-synt_C"/>
    <property type="match status" value="1"/>
</dbReference>
<dbReference type="InterPro" id="IPR049704">
    <property type="entry name" value="Aminotrans_3_PPA_site"/>
</dbReference>
<dbReference type="InterPro" id="IPR016036">
    <property type="entry name" value="Malonyl_transacylase_ACP-bd"/>
</dbReference>
<dbReference type="InterPro" id="IPR015422">
    <property type="entry name" value="PyrdxlP-dep_Trfase_small"/>
</dbReference>
<dbReference type="SUPFAM" id="SSF55048">
    <property type="entry name" value="Probable ACP-binding domain of malonyl-CoA ACP transacylase"/>
    <property type="match status" value="1"/>
</dbReference>
<dbReference type="InterPro" id="IPR020841">
    <property type="entry name" value="PKS_Beta-ketoAc_synthase_dom"/>
</dbReference>
<feature type="domain" description="Carrier" evidence="7">
    <location>
        <begin position="1533"/>
        <end position="1608"/>
    </location>
</feature>
<dbReference type="SMART" id="SM00825">
    <property type="entry name" value="PKS_KS"/>
    <property type="match status" value="1"/>
</dbReference>
<dbReference type="Gene3D" id="3.40.640.10">
    <property type="entry name" value="Type I PLP-dependent aspartate aminotransferase-like (Major domain)"/>
    <property type="match status" value="1"/>
</dbReference>
<organism evidence="9 10">
    <name type="scientific">Spirosoma utsteinense</name>
    <dbReference type="NCBI Taxonomy" id="2585773"/>
    <lineage>
        <taxon>Bacteria</taxon>
        <taxon>Pseudomonadati</taxon>
        <taxon>Bacteroidota</taxon>
        <taxon>Cytophagia</taxon>
        <taxon>Cytophagales</taxon>
        <taxon>Cytophagaceae</taxon>
        <taxon>Spirosoma</taxon>
    </lineage>
</organism>
<dbReference type="EMBL" id="VFIA01000002">
    <property type="protein sequence ID" value="MBC3789818.1"/>
    <property type="molecule type" value="Genomic_DNA"/>
</dbReference>
<dbReference type="InterPro" id="IPR001227">
    <property type="entry name" value="Ac_transferase_dom_sf"/>
</dbReference>
<dbReference type="Gene3D" id="3.40.47.10">
    <property type="match status" value="1"/>
</dbReference>
<gene>
    <name evidence="9" type="ORF">FH603_301</name>
</gene>
<dbReference type="SUPFAM" id="SSF53383">
    <property type="entry name" value="PLP-dependent transferases"/>
    <property type="match status" value="1"/>
</dbReference>
<dbReference type="Gene3D" id="1.10.1200.10">
    <property type="entry name" value="ACP-like"/>
    <property type="match status" value="2"/>
</dbReference>
<dbReference type="Pfam" id="PF00550">
    <property type="entry name" value="PP-binding"/>
    <property type="match status" value="2"/>
</dbReference>
<dbReference type="Gene3D" id="3.30.70.250">
    <property type="entry name" value="Malonyl-CoA ACP transacylase, ACP-binding"/>
    <property type="match status" value="1"/>
</dbReference>
<dbReference type="SMART" id="SM00823">
    <property type="entry name" value="PKS_PP"/>
    <property type="match status" value="2"/>
</dbReference>
<dbReference type="Pfam" id="PF00109">
    <property type="entry name" value="ketoacyl-synt"/>
    <property type="match status" value="1"/>
</dbReference>
<dbReference type="PANTHER" id="PTHR43775">
    <property type="entry name" value="FATTY ACID SYNTHASE"/>
    <property type="match status" value="1"/>
</dbReference>
<dbReference type="InterPro" id="IPR050091">
    <property type="entry name" value="PKS_NRPS_Biosynth_Enz"/>
</dbReference>
<feature type="compositionally biased region" description="Basic and acidic residues" evidence="6">
    <location>
        <begin position="498"/>
        <end position="516"/>
    </location>
</feature>
<dbReference type="Pfam" id="PF16197">
    <property type="entry name" value="KAsynt_C_assoc"/>
    <property type="match status" value="1"/>
</dbReference>
<dbReference type="Gene3D" id="3.30.70.3290">
    <property type="match status" value="1"/>
</dbReference>
<evidence type="ECO:0000313" key="10">
    <source>
        <dbReference type="Proteomes" id="UP000700732"/>
    </source>
</evidence>
<dbReference type="CDD" id="cd00833">
    <property type="entry name" value="PKS"/>
    <property type="match status" value="1"/>
</dbReference>
<accession>A0ABR6VZT1</accession>
<keyword evidence="2" id="KW-0596">Phosphopantetheine</keyword>
<dbReference type="PROSITE" id="PS52004">
    <property type="entry name" value="KS3_2"/>
    <property type="match status" value="1"/>
</dbReference>
<dbReference type="InterPro" id="IPR015424">
    <property type="entry name" value="PyrdxlP-dep_Trfase"/>
</dbReference>
<dbReference type="PANTHER" id="PTHR43775:SF51">
    <property type="entry name" value="INACTIVE PHENOLPHTHIOCEROL SYNTHESIS POLYKETIDE SYNTHASE TYPE I PKS1-RELATED"/>
    <property type="match status" value="1"/>
</dbReference>
<evidence type="ECO:0000259" key="8">
    <source>
        <dbReference type="PROSITE" id="PS52004"/>
    </source>
</evidence>
<dbReference type="InterPro" id="IPR020806">
    <property type="entry name" value="PKS_PP-bd"/>
</dbReference>
<dbReference type="CDD" id="cd05930">
    <property type="entry name" value="A_NRPS"/>
    <property type="match status" value="1"/>
</dbReference>
<dbReference type="PROSITE" id="PS00455">
    <property type="entry name" value="AMP_BINDING"/>
    <property type="match status" value="1"/>
</dbReference>
<dbReference type="InterPro" id="IPR015421">
    <property type="entry name" value="PyrdxlP-dep_Trfase_major"/>
</dbReference>
<evidence type="ECO:0000256" key="6">
    <source>
        <dbReference type="SAM" id="MobiDB-lite"/>
    </source>
</evidence>
<dbReference type="PROSITE" id="PS50075">
    <property type="entry name" value="CARRIER"/>
    <property type="match status" value="2"/>
</dbReference>